<dbReference type="Proteomes" id="UP000327157">
    <property type="component" value="Chromosome 17"/>
</dbReference>
<reference evidence="2 3" key="3">
    <citation type="submission" date="2019-11" db="EMBL/GenBank/DDBJ databases">
        <title>A de novo genome assembly of a pear dwarfing rootstock.</title>
        <authorList>
            <person name="Wang F."/>
            <person name="Wang J."/>
            <person name="Li S."/>
            <person name="Zhang Y."/>
            <person name="Fang M."/>
            <person name="Ma L."/>
            <person name="Zhao Y."/>
            <person name="Jiang S."/>
        </authorList>
    </citation>
    <scope>NUCLEOTIDE SEQUENCE [LARGE SCALE GENOMIC DNA]</scope>
    <source>
        <strain evidence="2">S2</strain>
        <tissue evidence="2">Leaf</tissue>
    </source>
</reference>
<feature type="region of interest" description="Disordered" evidence="1">
    <location>
        <begin position="236"/>
        <end position="273"/>
    </location>
</feature>
<keyword evidence="3" id="KW-1185">Reference proteome</keyword>
<feature type="compositionally biased region" description="Low complexity" evidence="1">
    <location>
        <begin position="16"/>
        <end position="26"/>
    </location>
</feature>
<dbReference type="PANTHER" id="PTHR33264">
    <property type="entry name" value="EXPRESSED PROTEIN"/>
    <property type="match status" value="1"/>
</dbReference>
<feature type="compositionally biased region" description="Basic and acidic residues" evidence="1">
    <location>
        <begin position="242"/>
        <end position="262"/>
    </location>
</feature>
<name>A0A5N5G4H0_9ROSA</name>
<dbReference type="Gene3D" id="3.40.50.620">
    <property type="entry name" value="HUPs"/>
    <property type="match status" value="1"/>
</dbReference>
<evidence type="ECO:0000256" key="1">
    <source>
        <dbReference type="SAM" id="MobiDB-lite"/>
    </source>
</evidence>
<dbReference type="PANTHER" id="PTHR33264:SF6">
    <property type="entry name" value="OS01G0638800 PROTEIN"/>
    <property type="match status" value="1"/>
</dbReference>
<proteinExistence type="predicted"/>
<dbReference type="EMBL" id="SMOL01000487">
    <property type="protein sequence ID" value="KAB2610233.1"/>
    <property type="molecule type" value="Genomic_DNA"/>
</dbReference>
<accession>A0A5N5G4H0</accession>
<gene>
    <name evidence="2" type="ORF">D8674_018265</name>
</gene>
<evidence type="ECO:0000313" key="3">
    <source>
        <dbReference type="Proteomes" id="UP000327157"/>
    </source>
</evidence>
<sequence length="366" mass="40677">MDDNNPPRALRNHHGSSSSSSSSSSESSDHRGACHTSSAGHTTTATRKSRYPVDDAAGDRIECTGSYCKSCCGALIADCVALCCCPCAVVNFLTLAFVKVPWMVGRKCLGLGNRKGQKRENKRRKCKEGGSSKRGIEWVVERGEEEGKIPEVSRRGGYGEEETECGGARLEAERVWLELYQIGHLGFGRVSFTGTQSLGNKGQLGNMRDVLNRAYVTVFIREREYCASRQFESASESTQCRKRSEDGKRANPDNAGSERVDHQGLPAPLHQQQEGVRVDAPEDRALQHRWFQAPVPARPSFDDMDSVYASPEDFKNMKDRDRARGLHLLEFFVDRCHAIGVPNFCVLGWRATINNSIRRILSCTLR</sequence>
<comment type="caution">
    <text evidence="2">The sequence shown here is derived from an EMBL/GenBank/DDBJ whole genome shotgun (WGS) entry which is preliminary data.</text>
</comment>
<dbReference type="AlphaFoldDB" id="A0A5N5G4H0"/>
<dbReference type="InterPro" id="IPR014729">
    <property type="entry name" value="Rossmann-like_a/b/a_fold"/>
</dbReference>
<reference evidence="2 3" key="1">
    <citation type="submission" date="2019-09" db="EMBL/GenBank/DDBJ databases">
        <authorList>
            <person name="Ou C."/>
        </authorList>
    </citation>
    <scope>NUCLEOTIDE SEQUENCE [LARGE SCALE GENOMIC DNA]</scope>
    <source>
        <strain evidence="2">S2</strain>
        <tissue evidence="2">Leaf</tissue>
    </source>
</reference>
<dbReference type="OrthoDB" id="689054at2759"/>
<protein>
    <submittedName>
        <fullName evidence="2">Uncharacterized protein</fullName>
    </submittedName>
</protein>
<organism evidence="2 3">
    <name type="scientific">Pyrus ussuriensis x Pyrus communis</name>
    <dbReference type="NCBI Taxonomy" id="2448454"/>
    <lineage>
        <taxon>Eukaryota</taxon>
        <taxon>Viridiplantae</taxon>
        <taxon>Streptophyta</taxon>
        <taxon>Embryophyta</taxon>
        <taxon>Tracheophyta</taxon>
        <taxon>Spermatophyta</taxon>
        <taxon>Magnoliopsida</taxon>
        <taxon>eudicotyledons</taxon>
        <taxon>Gunneridae</taxon>
        <taxon>Pentapetalae</taxon>
        <taxon>rosids</taxon>
        <taxon>fabids</taxon>
        <taxon>Rosales</taxon>
        <taxon>Rosaceae</taxon>
        <taxon>Amygdaloideae</taxon>
        <taxon>Maleae</taxon>
        <taxon>Pyrus</taxon>
    </lineage>
</organism>
<feature type="compositionally biased region" description="Low complexity" evidence="1">
    <location>
        <begin position="35"/>
        <end position="46"/>
    </location>
</feature>
<feature type="region of interest" description="Disordered" evidence="1">
    <location>
        <begin position="1"/>
        <end position="47"/>
    </location>
</feature>
<reference evidence="3" key="2">
    <citation type="submission" date="2019-10" db="EMBL/GenBank/DDBJ databases">
        <title>A de novo genome assembly of a pear dwarfing rootstock.</title>
        <authorList>
            <person name="Wang F."/>
            <person name="Wang J."/>
            <person name="Li S."/>
            <person name="Zhang Y."/>
            <person name="Fang M."/>
            <person name="Ma L."/>
            <person name="Zhao Y."/>
            <person name="Jiang S."/>
        </authorList>
    </citation>
    <scope>NUCLEOTIDE SEQUENCE [LARGE SCALE GENOMIC DNA]</scope>
</reference>
<evidence type="ECO:0000313" key="2">
    <source>
        <dbReference type="EMBL" id="KAB2610233.1"/>
    </source>
</evidence>